<feature type="compositionally biased region" description="Pro residues" evidence="1">
    <location>
        <begin position="155"/>
        <end position="165"/>
    </location>
</feature>
<dbReference type="InterPro" id="IPR004401">
    <property type="entry name" value="YbaB/EbfC"/>
</dbReference>
<dbReference type="RefSeq" id="WP_077116485.1">
    <property type="nucleotide sequence ID" value="NZ_LOKT01000002.1"/>
</dbReference>
<proteinExistence type="predicted"/>
<dbReference type="OrthoDB" id="3685284at2"/>
<dbReference type="SUPFAM" id="SSF82607">
    <property type="entry name" value="YbaB-like"/>
    <property type="match status" value="1"/>
</dbReference>
<evidence type="ECO:0008006" key="4">
    <source>
        <dbReference type="Google" id="ProtNLM"/>
    </source>
</evidence>
<keyword evidence="3" id="KW-1185">Reference proteome</keyword>
<accession>A0A1W0B2J0</accession>
<dbReference type="Proteomes" id="UP000188836">
    <property type="component" value="Unassembled WGS sequence"/>
</dbReference>
<evidence type="ECO:0000313" key="2">
    <source>
        <dbReference type="EMBL" id="ONM48572.1"/>
    </source>
</evidence>
<dbReference type="GO" id="GO:0003677">
    <property type="term" value="F:DNA binding"/>
    <property type="evidence" value="ECO:0007669"/>
    <property type="project" value="InterPro"/>
</dbReference>
<gene>
    <name evidence="2" type="ORF">B0T46_10950</name>
</gene>
<name>A0A1W0B2J0_9NOCA</name>
<feature type="region of interest" description="Disordered" evidence="1">
    <location>
        <begin position="116"/>
        <end position="202"/>
    </location>
</feature>
<protein>
    <recommendedName>
        <fullName evidence="4">YbaB/EbfC DNA-binding family protein</fullName>
    </recommendedName>
</protein>
<dbReference type="Gene3D" id="3.30.1310.10">
    <property type="entry name" value="Nucleoid-associated protein YbaB-like domain"/>
    <property type="match status" value="1"/>
</dbReference>
<dbReference type="Pfam" id="PF02575">
    <property type="entry name" value="YbaB_DNA_bd"/>
    <property type="match status" value="1"/>
</dbReference>
<evidence type="ECO:0000256" key="1">
    <source>
        <dbReference type="SAM" id="MobiDB-lite"/>
    </source>
</evidence>
<dbReference type="STRING" id="1538463.B0T36_03635"/>
<comment type="caution">
    <text evidence="2">The sequence shown here is derived from an EMBL/GenBank/DDBJ whole genome shotgun (WGS) entry which is preliminary data.</text>
</comment>
<dbReference type="InterPro" id="IPR036894">
    <property type="entry name" value="YbaB-like_sf"/>
</dbReference>
<reference evidence="2 3" key="1">
    <citation type="journal article" date="2016" name="Antonie Van Leeuwenhoek">
        <title>Nocardia donostiensis sp. nov., isolated from human respiratory specimens.</title>
        <authorList>
            <person name="Ercibengoa M."/>
            <person name="Bell M."/>
            <person name="Marimon J.M."/>
            <person name="Humrighouse B."/>
            <person name="Klenk H.P."/>
            <person name="Potter G."/>
            <person name="Perez-Trallero E."/>
        </authorList>
    </citation>
    <scope>NUCLEOTIDE SEQUENCE [LARGE SCALE GENOMIC DNA]</scope>
    <source>
        <strain evidence="2 3">X1655</strain>
    </source>
</reference>
<dbReference type="EMBL" id="MUMY01000008">
    <property type="protein sequence ID" value="ONM48572.1"/>
    <property type="molecule type" value="Genomic_DNA"/>
</dbReference>
<feature type="compositionally biased region" description="Low complexity" evidence="1">
    <location>
        <begin position="130"/>
        <end position="140"/>
    </location>
</feature>
<evidence type="ECO:0000313" key="3">
    <source>
        <dbReference type="Proteomes" id="UP000188836"/>
    </source>
</evidence>
<sequence length="202" mass="21577">MFDNPDHAAAGLARWAEDLERKAQRYQALHSKMAALTVTESSDDNRVSITVDSNGVPTDIRLNDGIRSMSPSALSSELMSVLHRAQSKLRREVRTVVDDMVGDDEVGAQIVTQYTDRFPDDSDAPPDGPGPNASSPGPADTPGTFPTPGSFQNSAPPPFPPPPATPDSGSGAGRGRSMPDTVGPSDPDDDEGDYFRRKSWLV</sequence>
<dbReference type="AlphaFoldDB" id="A0A1W0B2J0"/>
<organism evidence="2 3">
    <name type="scientific">Nocardia donostiensis</name>
    <dbReference type="NCBI Taxonomy" id="1538463"/>
    <lineage>
        <taxon>Bacteria</taxon>
        <taxon>Bacillati</taxon>
        <taxon>Actinomycetota</taxon>
        <taxon>Actinomycetes</taxon>
        <taxon>Mycobacteriales</taxon>
        <taxon>Nocardiaceae</taxon>
        <taxon>Nocardia</taxon>
    </lineage>
</organism>